<dbReference type="InterPro" id="IPR050678">
    <property type="entry name" value="DNA_Partitioning_ATPase"/>
</dbReference>
<accession>A0AAX3DTQ0</accession>
<evidence type="ECO:0000313" key="2">
    <source>
        <dbReference type="Proteomes" id="UP001163166"/>
    </source>
</evidence>
<organism evidence="1 2">
    <name type="scientific">Rhodopseudomonas palustris</name>
    <dbReference type="NCBI Taxonomy" id="1076"/>
    <lineage>
        <taxon>Bacteria</taxon>
        <taxon>Pseudomonadati</taxon>
        <taxon>Pseudomonadota</taxon>
        <taxon>Alphaproteobacteria</taxon>
        <taxon>Hyphomicrobiales</taxon>
        <taxon>Nitrobacteraceae</taxon>
        <taxon>Rhodopseudomonas</taxon>
    </lineage>
</organism>
<dbReference type="Proteomes" id="UP001163166">
    <property type="component" value="Chromosome"/>
</dbReference>
<dbReference type="AlphaFoldDB" id="A0AAX3DTQ0"/>
<reference evidence="1" key="1">
    <citation type="journal article" date="2022" name="Biol. Control">
        <title>In silico genomic analysis of Rhodopseudomonas palustris strains revealed potential biocontrol agents and crop yield enhancers.</title>
        <authorList>
            <person name="Surachat K."/>
            <person name="Kantachote D."/>
            <person name="Deachamag P."/>
            <person name="Wonglapsuwan M."/>
        </authorList>
    </citation>
    <scope>NUCLEOTIDE SEQUENCE</scope>
    <source>
        <strain evidence="1">TLS06</strain>
    </source>
</reference>
<sequence>MLIEAPESQSGSARVIVLGNEKGGSGKSTLALHIAVTLLKAGQRVATIDLDCRQRSFTRYIANRQAWSQHAQLDLELPDHCCLTLGETMQVADNEAAEFQQFADAVAAVEHDHDFIVIDTPGSDSYLMRLAHSMADTLVTPINDSFLDFDVLGGVDPTTFEVTGTSHYAEMVIDARRRRRHLDGSDTDWIVVRNRLSTIGSRNNRMVAAGLKELAMRIGFRPLDGFAERVVYREFFPRGLTALDNLDAATLGTRPSMGHVTAREEVTDLLRRLKLPLDERGRRRAANRAEWFAQAGTPLELHDIVGV</sequence>
<proteinExistence type="predicted"/>
<dbReference type="SUPFAM" id="SSF52540">
    <property type="entry name" value="P-loop containing nucleoside triphosphate hydrolases"/>
    <property type="match status" value="1"/>
</dbReference>
<dbReference type="InterPro" id="IPR027417">
    <property type="entry name" value="P-loop_NTPase"/>
</dbReference>
<dbReference type="Pfam" id="PF09140">
    <property type="entry name" value="MipZ"/>
    <property type="match status" value="1"/>
</dbReference>
<dbReference type="CDD" id="cd02042">
    <property type="entry name" value="ParAB_family"/>
    <property type="match status" value="1"/>
</dbReference>
<protein>
    <submittedName>
        <fullName evidence="1">Division plane positioning ATPase MipZ</fullName>
    </submittedName>
</protein>
<dbReference type="PANTHER" id="PTHR13696">
    <property type="entry name" value="P-LOOP CONTAINING NUCLEOSIDE TRIPHOSPHATE HYDROLASE"/>
    <property type="match status" value="1"/>
</dbReference>
<gene>
    <name evidence="1" type="ORF">KQX62_15790</name>
</gene>
<name>A0AAX3DTQ0_RHOPL</name>
<dbReference type="InterPro" id="IPR015223">
    <property type="entry name" value="MipZ"/>
</dbReference>
<dbReference type="RefSeq" id="WP_264073797.1">
    <property type="nucleotide sequence ID" value="NZ_CP076676.1"/>
</dbReference>
<dbReference type="EMBL" id="CP076676">
    <property type="protein sequence ID" value="UYO38193.1"/>
    <property type="molecule type" value="Genomic_DNA"/>
</dbReference>
<evidence type="ECO:0000313" key="1">
    <source>
        <dbReference type="EMBL" id="UYO38193.1"/>
    </source>
</evidence>
<dbReference type="Gene3D" id="3.40.50.300">
    <property type="entry name" value="P-loop containing nucleotide triphosphate hydrolases"/>
    <property type="match status" value="1"/>
</dbReference>
<dbReference type="PANTHER" id="PTHR13696:SF96">
    <property type="entry name" value="COBQ_COBB_MIND_PARA NUCLEOTIDE BINDING DOMAIN-CONTAINING PROTEIN"/>
    <property type="match status" value="1"/>
</dbReference>